<name>A0AAD9S418_PHOAM</name>
<evidence type="ECO:0000313" key="2">
    <source>
        <dbReference type="EMBL" id="KAK2598616.1"/>
    </source>
</evidence>
<dbReference type="GO" id="GO:0001228">
    <property type="term" value="F:DNA-binding transcription activator activity, RNA polymerase II-specific"/>
    <property type="evidence" value="ECO:0007669"/>
    <property type="project" value="TreeGrafter"/>
</dbReference>
<dbReference type="Proteomes" id="UP001265746">
    <property type="component" value="Unassembled WGS sequence"/>
</dbReference>
<dbReference type="InterPro" id="IPR053157">
    <property type="entry name" value="Sterol_Uptake_Regulator"/>
</dbReference>
<dbReference type="InterPro" id="IPR001138">
    <property type="entry name" value="Zn2Cys6_DnaBD"/>
</dbReference>
<evidence type="ECO:0008006" key="4">
    <source>
        <dbReference type="Google" id="ProtNLM"/>
    </source>
</evidence>
<dbReference type="InterPro" id="IPR021858">
    <property type="entry name" value="Fun_TF"/>
</dbReference>
<dbReference type="Pfam" id="PF11951">
    <property type="entry name" value="Fungal_trans_2"/>
    <property type="match status" value="1"/>
</dbReference>
<reference evidence="2" key="1">
    <citation type="submission" date="2023-06" db="EMBL/GenBank/DDBJ databases">
        <authorList>
            <person name="Noh H."/>
        </authorList>
    </citation>
    <scope>NUCLEOTIDE SEQUENCE</scope>
    <source>
        <strain evidence="2">DUCC20226</strain>
    </source>
</reference>
<comment type="caution">
    <text evidence="2">The sequence shown here is derived from an EMBL/GenBank/DDBJ whole genome shotgun (WGS) entry which is preliminary data.</text>
</comment>
<dbReference type="CDD" id="cd00067">
    <property type="entry name" value="GAL4"/>
    <property type="match status" value="1"/>
</dbReference>
<evidence type="ECO:0000313" key="3">
    <source>
        <dbReference type="Proteomes" id="UP001265746"/>
    </source>
</evidence>
<proteinExistence type="predicted"/>
<organism evidence="2 3">
    <name type="scientific">Phomopsis amygdali</name>
    <name type="common">Fusicoccum amygdali</name>
    <dbReference type="NCBI Taxonomy" id="1214568"/>
    <lineage>
        <taxon>Eukaryota</taxon>
        <taxon>Fungi</taxon>
        <taxon>Dikarya</taxon>
        <taxon>Ascomycota</taxon>
        <taxon>Pezizomycotina</taxon>
        <taxon>Sordariomycetes</taxon>
        <taxon>Sordariomycetidae</taxon>
        <taxon>Diaporthales</taxon>
        <taxon>Diaporthaceae</taxon>
        <taxon>Diaporthe</taxon>
    </lineage>
</organism>
<dbReference type="AlphaFoldDB" id="A0AAD9S418"/>
<dbReference type="PANTHER" id="PTHR47784">
    <property type="entry name" value="STEROL UPTAKE CONTROL PROTEIN 2"/>
    <property type="match status" value="1"/>
</dbReference>
<evidence type="ECO:0000256" key="1">
    <source>
        <dbReference type="ARBA" id="ARBA00023242"/>
    </source>
</evidence>
<gene>
    <name evidence="2" type="ORF">N8I77_012012</name>
</gene>
<dbReference type="EMBL" id="JAUJFL010000008">
    <property type="protein sequence ID" value="KAK2598616.1"/>
    <property type="molecule type" value="Genomic_DNA"/>
</dbReference>
<keyword evidence="3" id="KW-1185">Reference proteome</keyword>
<dbReference type="GO" id="GO:0008270">
    <property type="term" value="F:zinc ion binding"/>
    <property type="evidence" value="ECO:0007669"/>
    <property type="project" value="InterPro"/>
</dbReference>
<keyword evidence="1" id="KW-0539">Nucleus</keyword>
<accession>A0AAD9S418</accession>
<dbReference type="PANTHER" id="PTHR47784:SF5">
    <property type="entry name" value="STEROL UPTAKE CONTROL PROTEIN 2"/>
    <property type="match status" value="1"/>
</dbReference>
<protein>
    <recommendedName>
        <fullName evidence="4">Zn(2)-C6 fungal-type domain-containing protein</fullName>
    </recommendedName>
</protein>
<sequence>MSEQTPTVIRRPHKKARTGCTLCKKRRVKVSRNESKTAGCQVRILMDRQCGEEKPQCTNCRIHSATCVYEVVKSRRSSPKAPAPGPATPSSQGDFPLYTLEHMELLHHYTASTALTLSSTAEVREVWQNCVPRLALHADYVLHALLALSALHLAQIRPESRQSYWATGVHLYQEALGKAQAEMEHVTEKNCTELYIFSTMTCFYSLAQNCELARRLDQGENVDDEEMDLLSWVFLLRGNRALILPPHGIVLHTGVLAPMFEAGGKRATKLRAYSTPDKGSIMEELRDIVPDDAEQAIYRDAVQHLQQAFHAVYNQPGGDIQTTELFVWVFEVSDEYMERLKREEGPALAIFICYSLLVGNFKGRWWSEGWGEWVSGRLRARLLDGERKFSDKLMELLAGANDDRLDAA</sequence>